<gene>
    <name evidence="4" type="ORF">HNR67_003476</name>
</gene>
<evidence type="ECO:0000256" key="1">
    <source>
        <dbReference type="ARBA" id="ARBA00022603"/>
    </source>
</evidence>
<keyword evidence="5" id="KW-1185">Reference proteome</keyword>
<dbReference type="Pfam" id="PF05724">
    <property type="entry name" value="TPMT"/>
    <property type="match status" value="1"/>
</dbReference>
<protein>
    <submittedName>
        <fullName evidence="4">SAM-dependent methyltransferase</fullName>
    </submittedName>
</protein>
<dbReference type="PROSITE" id="PS51585">
    <property type="entry name" value="SAM_MT_TPMT"/>
    <property type="match status" value="1"/>
</dbReference>
<evidence type="ECO:0000313" key="5">
    <source>
        <dbReference type="Proteomes" id="UP000533598"/>
    </source>
</evidence>
<evidence type="ECO:0000256" key="2">
    <source>
        <dbReference type="ARBA" id="ARBA00022679"/>
    </source>
</evidence>
<dbReference type="Gene3D" id="3.40.50.150">
    <property type="entry name" value="Vaccinia Virus protein VP39"/>
    <property type="match status" value="1"/>
</dbReference>
<sequence length="223" mass="23959">MTDWEPLAGRLAHEALAEGAPTAWFDRLYRAGADGEVDLPWDRQAPQPLLAAWAAAGELSGAGRRAVVVGCGLGADAEFLAGLGFATTGFDIAETAIRTNRERRPDSPVHYTTADLFALPAEWRRAFDLVVEIFTVQALPAPVRPKAVAGVRELVAPGGTLLVIARHAGTPPAEADGPPWPLTRTDLDSFSTADLAQRRVQQVEDSGRPSRGSCWVAEFERPR</sequence>
<comment type="caution">
    <text evidence="4">The sequence shown here is derived from an EMBL/GenBank/DDBJ whole genome shotgun (WGS) entry which is preliminary data.</text>
</comment>
<dbReference type="EMBL" id="JACHMH010000001">
    <property type="protein sequence ID" value="MBB4677358.1"/>
    <property type="molecule type" value="Genomic_DNA"/>
</dbReference>
<dbReference type="AlphaFoldDB" id="A0A7W7CCI1"/>
<keyword evidence="1 4" id="KW-0489">Methyltransferase</keyword>
<keyword evidence="2 4" id="KW-0808">Transferase</keyword>
<organism evidence="4 5">
    <name type="scientific">Crossiella cryophila</name>
    <dbReference type="NCBI Taxonomy" id="43355"/>
    <lineage>
        <taxon>Bacteria</taxon>
        <taxon>Bacillati</taxon>
        <taxon>Actinomycetota</taxon>
        <taxon>Actinomycetes</taxon>
        <taxon>Pseudonocardiales</taxon>
        <taxon>Pseudonocardiaceae</taxon>
        <taxon>Crossiella</taxon>
    </lineage>
</organism>
<dbReference type="Proteomes" id="UP000533598">
    <property type="component" value="Unassembled WGS sequence"/>
</dbReference>
<reference evidence="4 5" key="1">
    <citation type="submission" date="2020-08" db="EMBL/GenBank/DDBJ databases">
        <title>Sequencing the genomes of 1000 actinobacteria strains.</title>
        <authorList>
            <person name="Klenk H.-P."/>
        </authorList>
    </citation>
    <scope>NUCLEOTIDE SEQUENCE [LARGE SCALE GENOMIC DNA]</scope>
    <source>
        <strain evidence="4 5">DSM 44230</strain>
    </source>
</reference>
<evidence type="ECO:0000313" key="4">
    <source>
        <dbReference type="EMBL" id="MBB4677358.1"/>
    </source>
</evidence>
<dbReference type="GO" id="GO:0008757">
    <property type="term" value="F:S-adenosylmethionine-dependent methyltransferase activity"/>
    <property type="evidence" value="ECO:0007669"/>
    <property type="project" value="InterPro"/>
</dbReference>
<dbReference type="InterPro" id="IPR008854">
    <property type="entry name" value="TPMT"/>
</dbReference>
<proteinExistence type="predicted"/>
<keyword evidence="3" id="KW-0949">S-adenosyl-L-methionine</keyword>
<dbReference type="InterPro" id="IPR029063">
    <property type="entry name" value="SAM-dependent_MTases_sf"/>
</dbReference>
<evidence type="ECO:0000256" key="3">
    <source>
        <dbReference type="ARBA" id="ARBA00022691"/>
    </source>
</evidence>
<dbReference type="GO" id="GO:0032259">
    <property type="term" value="P:methylation"/>
    <property type="evidence" value="ECO:0007669"/>
    <property type="project" value="UniProtKB-KW"/>
</dbReference>
<accession>A0A7W7CCI1</accession>
<dbReference type="CDD" id="cd02440">
    <property type="entry name" value="AdoMet_MTases"/>
    <property type="match status" value="1"/>
</dbReference>
<dbReference type="RefSeq" id="WP_185003320.1">
    <property type="nucleotide sequence ID" value="NZ_BAAAUI010000032.1"/>
</dbReference>
<dbReference type="SUPFAM" id="SSF53335">
    <property type="entry name" value="S-adenosyl-L-methionine-dependent methyltransferases"/>
    <property type="match status" value="1"/>
</dbReference>
<name>A0A7W7CCI1_9PSEU</name>